<feature type="transmembrane region" description="Helical" evidence="11">
    <location>
        <begin position="191"/>
        <end position="212"/>
    </location>
</feature>
<feature type="transmembrane region" description="Helical" evidence="11">
    <location>
        <begin position="585"/>
        <end position="611"/>
    </location>
</feature>
<evidence type="ECO:0000256" key="10">
    <source>
        <dbReference type="SAM" id="MobiDB-lite"/>
    </source>
</evidence>
<dbReference type="GO" id="GO:0050909">
    <property type="term" value="P:sensory perception of taste"/>
    <property type="evidence" value="ECO:0007669"/>
    <property type="project" value="InterPro"/>
</dbReference>
<dbReference type="GO" id="GO:0004930">
    <property type="term" value="F:G protein-coupled receptor activity"/>
    <property type="evidence" value="ECO:0007669"/>
    <property type="project" value="UniProtKB-KW"/>
</dbReference>
<feature type="transmembrane region" description="Helical" evidence="11">
    <location>
        <begin position="44"/>
        <end position="68"/>
    </location>
</feature>
<name>A0A164ZLS5_9CRUS</name>
<dbReference type="InterPro" id="IPR000276">
    <property type="entry name" value="GPCR_Rhodpsn"/>
</dbReference>
<dbReference type="Proteomes" id="UP000076858">
    <property type="component" value="Unassembled WGS sequence"/>
</dbReference>
<feature type="domain" description="G-protein coupled receptors family 1 profile" evidence="12">
    <location>
        <begin position="485"/>
        <end position="702"/>
    </location>
</feature>
<feature type="transmembrane region" description="Helical" evidence="11">
    <location>
        <begin position="343"/>
        <end position="364"/>
    </location>
</feature>
<keyword evidence="6" id="KW-0297">G-protein coupled receptor</keyword>
<evidence type="ECO:0000256" key="7">
    <source>
        <dbReference type="ARBA" id="ARBA00023136"/>
    </source>
</evidence>
<keyword evidence="8 13" id="KW-0675">Receptor</keyword>
<feature type="transmembrane region" description="Helical" evidence="11">
    <location>
        <begin position="514"/>
        <end position="537"/>
    </location>
</feature>
<keyword evidence="5 11" id="KW-1133">Transmembrane helix</keyword>
<dbReference type="GO" id="GO:0005886">
    <property type="term" value="C:plasma membrane"/>
    <property type="evidence" value="ECO:0007669"/>
    <property type="project" value="UniProtKB-SubCell"/>
</dbReference>
<dbReference type="Pfam" id="PF08395">
    <property type="entry name" value="7tm_7"/>
    <property type="match status" value="1"/>
</dbReference>
<dbReference type="SUPFAM" id="SSF81321">
    <property type="entry name" value="Family A G protein-coupled receptor-like"/>
    <property type="match status" value="1"/>
</dbReference>
<dbReference type="AlphaFoldDB" id="A0A164ZLS5"/>
<dbReference type="PRINTS" id="PR00237">
    <property type="entry name" value="GPCRRHODOPSN"/>
</dbReference>
<evidence type="ECO:0000256" key="11">
    <source>
        <dbReference type="SAM" id="Phobius"/>
    </source>
</evidence>
<comment type="similarity">
    <text evidence="2">Belongs to the G-protein coupled receptor 1 family.</text>
</comment>
<dbReference type="PROSITE" id="PS50262">
    <property type="entry name" value="G_PROTEIN_RECEP_F1_2"/>
    <property type="match status" value="1"/>
</dbReference>
<dbReference type="OrthoDB" id="9445642at2759"/>
<comment type="subcellular location">
    <subcellularLocation>
        <location evidence="1">Cell membrane</location>
        <topology evidence="1">Multi-pass membrane protein</topology>
    </subcellularLocation>
</comment>
<gene>
    <name evidence="13" type="ORF">APZ42_017741</name>
</gene>
<keyword evidence="9" id="KW-0807">Transducer</keyword>
<feature type="compositionally biased region" description="Polar residues" evidence="10">
    <location>
        <begin position="243"/>
        <end position="258"/>
    </location>
</feature>
<evidence type="ECO:0000256" key="9">
    <source>
        <dbReference type="ARBA" id="ARBA00023224"/>
    </source>
</evidence>
<dbReference type="InterPro" id="IPR017452">
    <property type="entry name" value="GPCR_Rhodpsn_7TM"/>
</dbReference>
<organism evidence="13 14">
    <name type="scientific">Daphnia magna</name>
    <dbReference type="NCBI Taxonomy" id="35525"/>
    <lineage>
        <taxon>Eukaryota</taxon>
        <taxon>Metazoa</taxon>
        <taxon>Ecdysozoa</taxon>
        <taxon>Arthropoda</taxon>
        <taxon>Crustacea</taxon>
        <taxon>Branchiopoda</taxon>
        <taxon>Diplostraca</taxon>
        <taxon>Cladocera</taxon>
        <taxon>Anomopoda</taxon>
        <taxon>Daphniidae</taxon>
        <taxon>Daphnia</taxon>
    </lineage>
</organism>
<evidence type="ECO:0000313" key="14">
    <source>
        <dbReference type="Proteomes" id="UP000076858"/>
    </source>
</evidence>
<accession>A0A164ZLS5</accession>
<proteinExistence type="inferred from homology"/>
<evidence type="ECO:0000256" key="6">
    <source>
        <dbReference type="ARBA" id="ARBA00023040"/>
    </source>
</evidence>
<keyword evidence="4 11" id="KW-0812">Transmembrane</keyword>
<keyword evidence="14" id="KW-1185">Reference proteome</keyword>
<dbReference type="STRING" id="35525.A0A164ZLS5"/>
<reference evidence="13 14" key="1">
    <citation type="submission" date="2016-03" db="EMBL/GenBank/DDBJ databases">
        <title>EvidentialGene: Evidence-directed Construction of Genes on Genomes.</title>
        <authorList>
            <person name="Gilbert D.G."/>
            <person name="Choi J.-H."/>
            <person name="Mockaitis K."/>
            <person name="Colbourne J."/>
            <person name="Pfrender M."/>
        </authorList>
    </citation>
    <scope>NUCLEOTIDE SEQUENCE [LARGE SCALE GENOMIC DNA]</scope>
    <source>
        <strain evidence="13 14">Xinb3</strain>
        <tissue evidence="13">Complete organism</tissue>
    </source>
</reference>
<evidence type="ECO:0000256" key="2">
    <source>
        <dbReference type="ARBA" id="ARBA00010663"/>
    </source>
</evidence>
<dbReference type="Pfam" id="PF00001">
    <property type="entry name" value="7tm_1"/>
    <property type="match status" value="1"/>
</dbReference>
<evidence type="ECO:0000256" key="1">
    <source>
        <dbReference type="ARBA" id="ARBA00004651"/>
    </source>
</evidence>
<evidence type="ECO:0000256" key="3">
    <source>
        <dbReference type="ARBA" id="ARBA00022475"/>
    </source>
</evidence>
<dbReference type="Gene3D" id="1.20.1070.10">
    <property type="entry name" value="Rhodopsin 7-helix transmembrane proteins"/>
    <property type="match status" value="1"/>
</dbReference>
<evidence type="ECO:0000256" key="8">
    <source>
        <dbReference type="ARBA" id="ARBA00023170"/>
    </source>
</evidence>
<feature type="region of interest" description="Disordered" evidence="10">
    <location>
        <begin position="239"/>
        <end position="262"/>
    </location>
</feature>
<dbReference type="PANTHER" id="PTHR45695:SF22">
    <property type="entry name" value="G-PROTEIN COUPLED RECEPTORS FAMILY 1 PROFILE DOMAIN-CONTAINING PROTEIN"/>
    <property type="match status" value="1"/>
</dbReference>
<evidence type="ECO:0000259" key="12">
    <source>
        <dbReference type="PROSITE" id="PS50262"/>
    </source>
</evidence>
<feature type="transmembrane region" description="Helical" evidence="11">
    <location>
        <begin position="318"/>
        <end position="337"/>
    </location>
</feature>
<sequence>MANDLFRSLSPVFWFLRVTGGTPFFHSESSAGILGFRWCHPQTFWFAFVTLVHLSFISAQVFGGLFTLKDDSTTVDDSNINHLNIRLTHTISQARFLIDTFFLSKFIHFHLASFQNFFENLNCVDFVSPIAFADVQRARKIIVIGISVNLSWHVTFLIYGFNSLFQVHLKEPSWMLIVRILNNLMHTLGQLHSNMLVIQFASLCYMVGLRFAGLTKTLQQIIVTDGTFRHTCNGWTNLAPESPNKNPPNTRTSAQNQVLPDESLSDVDRPVTAMEELRCRSFFLFSPLNLRLVSLKTIYLTLCGTVLTHFNKAFGLSLLFYLISKLISTSIACHGFLHDLMHLSVGFFWVFFNVPDITGIFVLFQSADYVRGEVKKFFSSVAKISTQDLSIVERSELQTFILQVQGESIELSVCGLFKLGKQLIPARRLFFYLCASISSASLPCGRLTTRSVIPSRPYTVSGLSLPKCYVQSVKTSIFFATACNSISCMLAMAVERWRTLLSTNSRQRRGPANLTCKLVILAGWAVSFTYACVLISIQEVDDVPILYEGAATNSCFHTNQTQCSNFDFCFTVDPENLALVRKVNLVSLVAVFIIPLCIISVIYTVLVTRLLRNAKQSEKANRGSCSIQRAKLRAMHAMILVVVIFALCWLPSHVFFVWALSTNPHKVEKGAEFHTVPLRLRLISDFIFRLVVTHHWIQVFIYPRYSRQLANAIKETTSFLLSWFMVDACRRHCGQGQQSTSVKATKTSNAHATCISASMV</sequence>
<dbReference type="PANTHER" id="PTHR45695">
    <property type="entry name" value="LEUCOKININ RECEPTOR-RELATED"/>
    <property type="match status" value="1"/>
</dbReference>
<feature type="transmembrane region" description="Helical" evidence="11">
    <location>
        <begin position="632"/>
        <end position="660"/>
    </location>
</feature>
<keyword evidence="3" id="KW-1003">Cell membrane</keyword>
<comment type="caution">
    <text evidence="13">The sequence shown here is derived from an EMBL/GenBank/DDBJ whole genome shotgun (WGS) entry which is preliminary data.</text>
</comment>
<dbReference type="EMBL" id="LRGB01000704">
    <property type="protein sequence ID" value="KZS16496.1"/>
    <property type="molecule type" value="Genomic_DNA"/>
</dbReference>
<keyword evidence="7 11" id="KW-0472">Membrane</keyword>
<evidence type="ECO:0000256" key="5">
    <source>
        <dbReference type="ARBA" id="ARBA00022989"/>
    </source>
</evidence>
<protein>
    <submittedName>
        <fullName evidence="13">Bombesin receptor subtype-3/sw-like protein</fullName>
    </submittedName>
</protein>
<feature type="transmembrane region" description="Helical" evidence="11">
    <location>
        <begin position="141"/>
        <end position="161"/>
    </location>
</feature>
<evidence type="ECO:0000313" key="13">
    <source>
        <dbReference type="EMBL" id="KZS16496.1"/>
    </source>
</evidence>
<evidence type="ECO:0000256" key="4">
    <source>
        <dbReference type="ARBA" id="ARBA00022692"/>
    </source>
</evidence>
<dbReference type="InterPro" id="IPR013604">
    <property type="entry name" value="7TM_chemorcpt"/>
</dbReference>